<protein>
    <submittedName>
        <fullName evidence="1">Uncharacterized protein</fullName>
    </submittedName>
</protein>
<gene>
    <name evidence="1" type="ORF">CCMSSC00406_0008238</name>
</gene>
<accession>A0ACB7IPE4</accession>
<organism evidence="1 2">
    <name type="scientific">Pleurotus cornucopiae</name>
    <name type="common">Cornucopia mushroom</name>
    <dbReference type="NCBI Taxonomy" id="5321"/>
    <lineage>
        <taxon>Eukaryota</taxon>
        <taxon>Fungi</taxon>
        <taxon>Dikarya</taxon>
        <taxon>Basidiomycota</taxon>
        <taxon>Agaricomycotina</taxon>
        <taxon>Agaricomycetes</taxon>
        <taxon>Agaricomycetidae</taxon>
        <taxon>Agaricales</taxon>
        <taxon>Pleurotineae</taxon>
        <taxon>Pleurotaceae</taxon>
        <taxon>Pleurotus</taxon>
    </lineage>
</organism>
<sequence length="464" mass="50160">MGLSTVIKDMFTDDTSKNATTANTGSNVRHNDSTNAARDFRHGVQPDGATQQTTGSHLKAGTGPGTTGKPAAAGVPESARVNFDQSRKHNHNGTTGMGTNSTNTKSPTTAGMGAVGHQHHSGHVGSGIGGGNGLSDAGYAREADRRDARNETEFSRNTETVPAHHAFGHEGTDSHLTKPTGQVQEDSKHLASVVHENARHIETEEVSRVKDHERHVHHVQHHVQPVKDLQEREEVHHENIVPTAHVHENHVSTDKDVHAMTGLLGQHKDTITHAPKERHVIDNGETVRENVQHHVHHVVQPVIEKETIDRHRIHTVIPTHHVTHEAPIVHQSHHHEPMSMQQFTKLGHANEGLSHSDVTKNLLNQGECTREVDVLGNNMSNKLRMEDGRGSTGLSGDSRDNNAVGDRSGSTLHNQKHVIGQHSDSQAPVSGANMGMGGGQTTGANRARGNTDGHLTNSRSGDML</sequence>
<proteinExistence type="predicted"/>
<evidence type="ECO:0000313" key="2">
    <source>
        <dbReference type="Proteomes" id="UP000824881"/>
    </source>
</evidence>
<evidence type="ECO:0000313" key="1">
    <source>
        <dbReference type="EMBL" id="KAG9219555.1"/>
    </source>
</evidence>
<reference evidence="1 2" key="1">
    <citation type="journal article" date="2021" name="Appl. Environ. Microbiol.">
        <title>Genetic linkage and physical mapping for an oyster mushroom Pleurotus cornucopiae and QTL analysis for the trait cap color.</title>
        <authorList>
            <person name="Zhang Y."/>
            <person name="Gao W."/>
            <person name="Sonnenberg A."/>
            <person name="Chen Q."/>
            <person name="Zhang J."/>
            <person name="Huang C."/>
        </authorList>
    </citation>
    <scope>NUCLEOTIDE SEQUENCE [LARGE SCALE GENOMIC DNA]</scope>
    <source>
        <strain evidence="1">CCMSSC00406</strain>
    </source>
</reference>
<keyword evidence="2" id="KW-1185">Reference proteome</keyword>
<comment type="caution">
    <text evidence="1">The sequence shown here is derived from an EMBL/GenBank/DDBJ whole genome shotgun (WGS) entry which is preliminary data.</text>
</comment>
<dbReference type="EMBL" id="WQMT02000009">
    <property type="protein sequence ID" value="KAG9219555.1"/>
    <property type="molecule type" value="Genomic_DNA"/>
</dbReference>
<dbReference type="Proteomes" id="UP000824881">
    <property type="component" value="Unassembled WGS sequence"/>
</dbReference>
<name>A0ACB7IPE4_PLECO</name>